<evidence type="ECO:0000313" key="9">
    <source>
        <dbReference type="EMBL" id="QED23939.1"/>
    </source>
</evidence>
<comment type="cofactor">
    <cofactor evidence="1">
        <name>Zn(2+)</name>
        <dbReference type="ChEBI" id="CHEBI:29105"/>
    </cofactor>
</comment>
<dbReference type="InterPro" id="IPR011249">
    <property type="entry name" value="Metalloenz_LuxS/M16"/>
</dbReference>
<dbReference type="InterPro" id="IPR011765">
    <property type="entry name" value="Pept_M16_N"/>
</dbReference>
<dbReference type="Pfam" id="PF00675">
    <property type="entry name" value="Peptidase_M16"/>
    <property type="match status" value="1"/>
</dbReference>
<dbReference type="InterPro" id="IPR001431">
    <property type="entry name" value="Pept_M16_Zn_BS"/>
</dbReference>
<dbReference type="PANTHER" id="PTHR11851:SF49">
    <property type="entry name" value="MITOCHONDRIAL-PROCESSING PEPTIDASE SUBUNIT ALPHA"/>
    <property type="match status" value="1"/>
</dbReference>
<proteinExistence type="inferred from homology"/>
<feature type="transmembrane region" description="Helical" evidence="6">
    <location>
        <begin position="20"/>
        <end position="41"/>
    </location>
</feature>
<comment type="similarity">
    <text evidence="2 5">Belongs to the peptidase M16 family.</text>
</comment>
<evidence type="ECO:0000256" key="6">
    <source>
        <dbReference type="SAM" id="Phobius"/>
    </source>
</evidence>
<dbReference type="PROSITE" id="PS00143">
    <property type="entry name" value="INSULINASE"/>
    <property type="match status" value="1"/>
</dbReference>
<dbReference type="Proteomes" id="UP000321934">
    <property type="component" value="Chromosome"/>
</dbReference>
<keyword evidence="10" id="KW-1185">Reference proteome</keyword>
<sequence length="495" mass="57771">MSKSFTYINYYHKMLRKFNYIRFFSLLILAIISYYSVMFFINNYNKVKKTILKNGITVITENNNSKLAGIVIGIRGGSIYEDAENYGYAHILEHLLFKGTKTRNADEISFKLSRGGYQNAETSYLNVLYYSQQMNEDLNETIKIYFDMLQNFYIKDEDFDKEIKVILEEYRRWENSHYSRFAQFANEALFNPESGFSHVPIGIEDVIKNATLEKLQNFMKQKYTGSNIVVSVSAGNIKHKDIVKLVEENSQNIDKGKINNTKEEPVFNYQKLPYAFKKDLKYNGIIIAICFNANNFSKELQNKKTKLYHVSSIFSNIVCQGGSRSIFFKKMREENGLIYGSYCDPTFYPNNLGFYCVNVNTSAESAEKVYKIMVDEFIDSINNIPQDLFNEHYNSAKPSYIIDAEKQNNYTTSMRKAFRNQEKTMHNIHYFTKKEDFAIFENISLDDVNEFSKQLINDDTRPIILVFSNSEININPDYLKEKIANKKNEIYGKAQ</sequence>
<dbReference type="PANTHER" id="PTHR11851">
    <property type="entry name" value="METALLOPROTEASE"/>
    <property type="match status" value="1"/>
</dbReference>
<dbReference type="InterPro" id="IPR007863">
    <property type="entry name" value="Peptidase_M16_C"/>
</dbReference>
<evidence type="ECO:0000259" key="8">
    <source>
        <dbReference type="Pfam" id="PF05193"/>
    </source>
</evidence>
<keyword evidence="4" id="KW-0482">Metalloprotease</keyword>
<dbReference type="AlphaFoldDB" id="A0A5B8XGD9"/>
<keyword evidence="4" id="KW-0378">Hydrolase</keyword>
<gene>
    <name evidence="9" type="ORF">Deia_01162</name>
</gene>
<evidence type="ECO:0000256" key="5">
    <source>
        <dbReference type="RuleBase" id="RU004447"/>
    </source>
</evidence>
<evidence type="ECO:0000256" key="2">
    <source>
        <dbReference type="ARBA" id="ARBA00007261"/>
    </source>
</evidence>
<dbReference type="Gene3D" id="3.30.830.10">
    <property type="entry name" value="Metalloenzyme, LuxS/M16 peptidase-like"/>
    <property type="match status" value="2"/>
</dbReference>
<feature type="domain" description="Peptidase M16 N-terminal" evidence="7">
    <location>
        <begin position="58"/>
        <end position="184"/>
    </location>
</feature>
<dbReference type="SUPFAM" id="SSF63411">
    <property type="entry name" value="LuxS/MPP-like metallohydrolase"/>
    <property type="match status" value="2"/>
</dbReference>
<keyword evidence="3 9" id="KW-0645">Protease</keyword>
<evidence type="ECO:0000259" key="7">
    <source>
        <dbReference type="Pfam" id="PF00675"/>
    </source>
</evidence>
<dbReference type="GO" id="GO:0046872">
    <property type="term" value="F:metal ion binding"/>
    <property type="evidence" value="ECO:0007669"/>
    <property type="project" value="InterPro"/>
</dbReference>
<keyword evidence="6" id="KW-0812">Transmembrane</keyword>
<evidence type="ECO:0000313" key="10">
    <source>
        <dbReference type="Proteomes" id="UP000321934"/>
    </source>
</evidence>
<dbReference type="Pfam" id="PF05193">
    <property type="entry name" value="Peptidase_M16_C"/>
    <property type="match status" value="1"/>
</dbReference>
<name>A0A5B8XGD9_9RICK</name>
<organism evidence="9 10">
    <name type="scientific">Candidatus Deianiraea vastatrix</name>
    <dbReference type="NCBI Taxonomy" id="2163644"/>
    <lineage>
        <taxon>Bacteria</taxon>
        <taxon>Pseudomonadati</taxon>
        <taxon>Pseudomonadota</taxon>
        <taxon>Alphaproteobacteria</taxon>
        <taxon>Rickettsiales</taxon>
        <taxon>Candidatus Deianiraeaceae</taxon>
        <taxon>Candidatus Deianiraea</taxon>
    </lineage>
</organism>
<dbReference type="GO" id="GO:0006508">
    <property type="term" value="P:proteolysis"/>
    <property type="evidence" value="ECO:0007669"/>
    <property type="project" value="UniProtKB-KW"/>
</dbReference>
<dbReference type="InterPro" id="IPR050361">
    <property type="entry name" value="MPP/UQCRC_Complex"/>
</dbReference>
<dbReference type="GO" id="GO:0004222">
    <property type="term" value="F:metalloendopeptidase activity"/>
    <property type="evidence" value="ECO:0007669"/>
    <property type="project" value="InterPro"/>
</dbReference>
<evidence type="ECO:0000256" key="3">
    <source>
        <dbReference type="ARBA" id="ARBA00022670"/>
    </source>
</evidence>
<keyword evidence="6" id="KW-0472">Membrane</keyword>
<protein>
    <submittedName>
        <fullName evidence="9">M16 family Zinc protease</fullName>
    </submittedName>
</protein>
<keyword evidence="6" id="KW-1133">Transmembrane helix</keyword>
<evidence type="ECO:0000256" key="4">
    <source>
        <dbReference type="ARBA" id="ARBA00023049"/>
    </source>
</evidence>
<feature type="domain" description="Peptidase M16 C-terminal" evidence="8">
    <location>
        <begin position="210"/>
        <end position="392"/>
    </location>
</feature>
<reference evidence="9 10" key="1">
    <citation type="journal article" date="2019" name="ISME J.">
        <title>Deianiraea, an extracellular bacterium associated with the ciliate Paramecium, suggests an alternative scenario for the evolution of Rickettsiales.</title>
        <authorList>
            <person name="Castelli M."/>
            <person name="Sabaneyeva E."/>
            <person name="Lanzoni O."/>
            <person name="Lebedeva N."/>
            <person name="Floriano A.M."/>
            <person name="Gaiarsa S."/>
            <person name="Benken K."/>
            <person name="Modeo L."/>
            <person name="Bandi C."/>
            <person name="Potekhin A."/>
            <person name="Sassera D."/>
            <person name="Petroni G."/>
        </authorList>
    </citation>
    <scope>NUCLEOTIDE SEQUENCE [LARGE SCALE GENOMIC DNA]</scope>
    <source>
        <strain evidence="9">CyL4-1</strain>
    </source>
</reference>
<dbReference type="EMBL" id="CP029077">
    <property type="protein sequence ID" value="QED23939.1"/>
    <property type="molecule type" value="Genomic_DNA"/>
</dbReference>
<accession>A0A5B8XGD9</accession>
<evidence type="ECO:0000256" key="1">
    <source>
        <dbReference type="ARBA" id="ARBA00001947"/>
    </source>
</evidence>